<proteinExistence type="predicted"/>
<sequence>MSVAYLLITSLFFSPSAFNDSLILPIILSLFLLT</sequence>
<evidence type="ECO:0000313" key="1">
    <source>
        <dbReference type="EMBL" id="DAE31594.1"/>
    </source>
</evidence>
<name>A0A8S5RKG9_9VIRU</name>
<dbReference type="EMBL" id="BK059109">
    <property type="protein sequence ID" value="DAE31594.1"/>
    <property type="molecule type" value="Genomic_DNA"/>
</dbReference>
<reference evidence="1" key="1">
    <citation type="journal article" date="2021" name="Proc. Natl. Acad. Sci. U.S.A.">
        <title>A Catalog of Tens of Thousands of Viruses from Human Metagenomes Reveals Hidden Associations with Chronic Diseases.</title>
        <authorList>
            <person name="Tisza M.J."/>
            <person name="Buck C.B."/>
        </authorList>
    </citation>
    <scope>NUCLEOTIDE SEQUENCE</scope>
    <source>
        <strain evidence="1">CtBM815</strain>
    </source>
</reference>
<organism evidence="1">
    <name type="scientific">virus sp. ctBM815</name>
    <dbReference type="NCBI Taxonomy" id="2825806"/>
    <lineage>
        <taxon>Viruses</taxon>
    </lineage>
</organism>
<protein>
    <submittedName>
        <fullName evidence="1">Uncharacterized protein</fullName>
    </submittedName>
</protein>
<accession>A0A8S5RKG9</accession>